<dbReference type="Pfam" id="PF21221">
    <property type="entry name" value="B_lactamase-like_C"/>
    <property type="match status" value="1"/>
</dbReference>
<feature type="domain" description="Metallo-beta-lactamase" evidence="1">
    <location>
        <begin position="41"/>
        <end position="258"/>
    </location>
</feature>
<proteinExistence type="predicted"/>
<reference evidence="2 3" key="1">
    <citation type="submission" date="2019-10" db="EMBL/GenBank/DDBJ databases">
        <title>Cognatihalovulum marinum gen. nov. sp. nov., a new member of the family Rhodobacteraceae isolated from deep seawater of the Northwest Indian Ocean.</title>
        <authorList>
            <person name="Ruan C."/>
            <person name="Wang J."/>
            <person name="Zheng X."/>
            <person name="Song L."/>
            <person name="Zhu Y."/>
            <person name="Huang Y."/>
            <person name="Lu Z."/>
            <person name="Du W."/>
            <person name="Huang L."/>
            <person name="Dai X."/>
        </authorList>
    </citation>
    <scope>NUCLEOTIDE SEQUENCE [LARGE SCALE GENOMIC DNA]</scope>
    <source>
        <strain evidence="2 3">2CG4</strain>
    </source>
</reference>
<dbReference type="Pfam" id="PF00753">
    <property type="entry name" value="Lactamase_B"/>
    <property type="match status" value="1"/>
</dbReference>
<dbReference type="InterPro" id="IPR050855">
    <property type="entry name" value="NDM-1-like"/>
</dbReference>
<dbReference type="InterPro" id="IPR036388">
    <property type="entry name" value="WH-like_DNA-bd_sf"/>
</dbReference>
<dbReference type="InterPro" id="IPR036866">
    <property type="entry name" value="RibonucZ/Hydroxyglut_hydro"/>
</dbReference>
<gene>
    <name evidence="2" type="ORF">GE300_02875</name>
</gene>
<dbReference type="InterPro" id="IPR048933">
    <property type="entry name" value="B_lactamase-like_C"/>
</dbReference>
<protein>
    <submittedName>
        <fullName evidence="2">MBL fold metallo-hydrolase</fullName>
    </submittedName>
</protein>
<evidence type="ECO:0000259" key="1">
    <source>
        <dbReference type="SMART" id="SM00849"/>
    </source>
</evidence>
<dbReference type="InterPro" id="IPR001279">
    <property type="entry name" value="Metallo-B-lactamas"/>
</dbReference>
<dbReference type="RefSeq" id="WP_154444638.1">
    <property type="nucleotide sequence ID" value="NZ_WIND01000001.1"/>
</dbReference>
<dbReference type="SMART" id="SM00849">
    <property type="entry name" value="Lactamase_B"/>
    <property type="match status" value="1"/>
</dbReference>
<dbReference type="Proteomes" id="UP000474957">
    <property type="component" value="Unassembled WGS sequence"/>
</dbReference>
<accession>A0A6L5YXH6</accession>
<organism evidence="2 3">
    <name type="scientific">Halovulum marinum</name>
    <dbReference type="NCBI Taxonomy" id="2662447"/>
    <lineage>
        <taxon>Bacteria</taxon>
        <taxon>Pseudomonadati</taxon>
        <taxon>Pseudomonadota</taxon>
        <taxon>Alphaproteobacteria</taxon>
        <taxon>Rhodobacterales</taxon>
        <taxon>Paracoccaceae</taxon>
        <taxon>Halovulum</taxon>
    </lineage>
</organism>
<dbReference type="Gene3D" id="3.60.15.10">
    <property type="entry name" value="Ribonuclease Z/Hydroxyacylglutathione hydrolase-like"/>
    <property type="match status" value="1"/>
</dbReference>
<keyword evidence="3" id="KW-1185">Reference proteome</keyword>
<sequence length="351" mass="39165">MDGGGEELRFPHADAPPHGEARTVAPGILWLRLPLPMKLDHVNVYALDEGDGWTLIDTGFHTGKTRALWERILSGPLQGRPVHRVVLTHHHPDHVGMAGWFAARGAEVWATRTAWLMARMLTLDVQEQASARQIDFLRGAGMPAPLLDQRMSERPFNFADVVHPIPLGFRRLVEGQTVRMGGRDWTVRIGHGHAPEHATFWAADGTLVLAGDQVLPGISPNLGVYPTEPEADPVGEWLESCSRLQILATDRHYVLPGHKLPFYGLPERLAQLIQNHRGALARLEAHLDRPRTAHDCFPALYKREIGEAEYGLALVEAVGHLNHLLRSGRATRRRRDDGAWAWQAARRSLRA</sequence>
<evidence type="ECO:0000313" key="3">
    <source>
        <dbReference type="Proteomes" id="UP000474957"/>
    </source>
</evidence>
<keyword evidence="2" id="KW-0378">Hydrolase</keyword>
<dbReference type="SUPFAM" id="SSF56281">
    <property type="entry name" value="Metallo-hydrolase/oxidoreductase"/>
    <property type="match status" value="1"/>
</dbReference>
<comment type="caution">
    <text evidence="2">The sequence shown here is derived from an EMBL/GenBank/DDBJ whole genome shotgun (WGS) entry which is preliminary data.</text>
</comment>
<dbReference type="GO" id="GO:0016787">
    <property type="term" value="F:hydrolase activity"/>
    <property type="evidence" value="ECO:0007669"/>
    <property type="project" value="UniProtKB-KW"/>
</dbReference>
<dbReference type="AlphaFoldDB" id="A0A6L5YXH6"/>
<dbReference type="EMBL" id="WIND01000001">
    <property type="protein sequence ID" value="MSU88562.1"/>
    <property type="molecule type" value="Genomic_DNA"/>
</dbReference>
<dbReference type="PANTHER" id="PTHR42951">
    <property type="entry name" value="METALLO-BETA-LACTAMASE DOMAIN-CONTAINING"/>
    <property type="match status" value="1"/>
</dbReference>
<evidence type="ECO:0000313" key="2">
    <source>
        <dbReference type="EMBL" id="MSU88562.1"/>
    </source>
</evidence>
<name>A0A6L5YXH6_9RHOB</name>
<dbReference type="PANTHER" id="PTHR42951:SF22">
    <property type="entry name" value="METALLO BETA-LACTAMASE SUPERFAMILY LIPOPROTEIN"/>
    <property type="match status" value="1"/>
</dbReference>
<dbReference type="Gene3D" id="1.10.10.10">
    <property type="entry name" value="Winged helix-like DNA-binding domain superfamily/Winged helix DNA-binding domain"/>
    <property type="match status" value="1"/>
</dbReference>